<evidence type="ECO:0000313" key="3">
    <source>
        <dbReference type="Proteomes" id="UP000799537"/>
    </source>
</evidence>
<reference evidence="2" key="1">
    <citation type="journal article" date="2020" name="Stud. Mycol.">
        <title>101 Dothideomycetes genomes: a test case for predicting lifestyles and emergence of pathogens.</title>
        <authorList>
            <person name="Haridas S."/>
            <person name="Albert R."/>
            <person name="Binder M."/>
            <person name="Bloem J."/>
            <person name="Labutti K."/>
            <person name="Salamov A."/>
            <person name="Andreopoulos B."/>
            <person name="Baker S."/>
            <person name="Barry K."/>
            <person name="Bills G."/>
            <person name="Bluhm B."/>
            <person name="Cannon C."/>
            <person name="Castanera R."/>
            <person name="Culley D."/>
            <person name="Daum C."/>
            <person name="Ezra D."/>
            <person name="Gonzalez J."/>
            <person name="Henrissat B."/>
            <person name="Kuo A."/>
            <person name="Liang C."/>
            <person name="Lipzen A."/>
            <person name="Lutzoni F."/>
            <person name="Magnuson J."/>
            <person name="Mondo S."/>
            <person name="Nolan M."/>
            <person name="Ohm R."/>
            <person name="Pangilinan J."/>
            <person name="Park H.-J."/>
            <person name="Ramirez L."/>
            <person name="Alfaro M."/>
            <person name="Sun H."/>
            <person name="Tritt A."/>
            <person name="Yoshinaga Y."/>
            <person name="Zwiers L.-H."/>
            <person name="Turgeon B."/>
            <person name="Goodwin S."/>
            <person name="Spatafora J."/>
            <person name="Crous P."/>
            <person name="Grigoriev I."/>
        </authorList>
    </citation>
    <scope>NUCLEOTIDE SEQUENCE</scope>
    <source>
        <strain evidence="2">ATCC 36951</strain>
    </source>
</reference>
<dbReference type="PANTHER" id="PTHR32487">
    <property type="entry name" value="3-OXO-DELTA(4,5)-STEROID 5-BETA-REDUCTASE"/>
    <property type="match status" value="1"/>
</dbReference>
<dbReference type="InterPro" id="IPR036291">
    <property type="entry name" value="NAD(P)-bd_dom_sf"/>
</dbReference>
<protein>
    <recommendedName>
        <fullName evidence="1">PRISE-like Rossmann-fold domain-containing protein</fullName>
    </recommendedName>
</protein>
<dbReference type="AlphaFoldDB" id="A0A6A6D3G7"/>
<dbReference type="OrthoDB" id="1731983at2759"/>
<dbReference type="EMBL" id="ML993579">
    <property type="protein sequence ID" value="KAF2173643.1"/>
    <property type="molecule type" value="Genomic_DNA"/>
</dbReference>
<dbReference type="GeneID" id="54568231"/>
<organism evidence="2 3">
    <name type="scientific">Zasmidium cellare ATCC 36951</name>
    <dbReference type="NCBI Taxonomy" id="1080233"/>
    <lineage>
        <taxon>Eukaryota</taxon>
        <taxon>Fungi</taxon>
        <taxon>Dikarya</taxon>
        <taxon>Ascomycota</taxon>
        <taxon>Pezizomycotina</taxon>
        <taxon>Dothideomycetes</taxon>
        <taxon>Dothideomycetidae</taxon>
        <taxon>Mycosphaerellales</taxon>
        <taxon>Mycosphaerellaceae</taxon>
        <taxon>Zasmidium</taxon>
    </lineage>
</organism>
<sequence length="436" mass="48582">MGSESRPLQTKGIFRNLPTFDPSIKGKVALVTGANGISGFHTMRVLLESPERWTKVWAASRRPPPPEMLNLLPKEARSRVEHVACDFLSSPEEIAKQFKEKGVTADAVFFYSYAQPPPKGSAWSNAQELCDVNSALLDNFLGSLDIAGIKPSRILLQTGAKNYNIHQGPARTPFVESAPRVNVEPNFYYPQEDSLWKYCQDHGSAWNVICPAWIIGAVNNAAMNALHPFAVLAAVQAHKGEKTEFPGTYESWLANTEHSTAYLTGYLSEWAVLEDKCKNQKFNASDACLVANNRLWPEIARWYGTTSVEQPELDESKITTIRGEPGPTPLGYGPPMTVRFAWSFQEWASKPENQKAWEEIMKKHNLTDNPFKDVKAGFEFGDMAANPYGVPSMNKARFFGWSGFVDTHESLFMAYSEMSKIGMLPPPVVDKANPLI</sequence>
<proteinExistence type="predicted"/>
<dbReference type="RefSeq" id="XP_033674532.1">
    <property type="nucleotide sequence ID" value="XM_033814959.1"/>
</dbReference>
<dbReference type="Pfam" id="PF22917">
    <property type="entry name" value="PRISE"/>
    <property type="match status" value="1"/>
</dbReference>
<name>A0A6A6D3G7_ZASCE</name>
<dbReference type="PANTHER" id="PTHR32487:SF29">
    <property type="entry name" value="NAD-DEPENDENT EPIMERASE_DEHYDRATASE DOMAIN-CONTAINING PROTEIN"/>
    <property type="match status" value="1"/>
</dbReference>
<dbReference type="InterPro" id="IPR055222">
    <property type="entry name" value="PRISE-like_Rossmann-fold"/>
</dbReference>
<dbReference type="CDD" id="cd08948">
    <property type="entry name" value="5beta-POR_like_SDR_a"/>
    <property type="match status" value="1"/>
</dbReference>
<dbReference type="Proteomes" id="UP000799537">
    <property type="component" value="Unassembled WGS sequence"/>
</dbReference>
<gene>
    <name evidence="2" type="ORF">M409DRAFT_61964</name>
</gene>
<evidence type="ECO:0000259" key="1">
    <source>
        <dbReference type="Pfam" id="PF22917"/>
    </source>
</evidence>
<accession>A0A6A6D3G7</accession>
<feature type="domain" description="PRISE-like Rossmann-fold" evidence="1">
    <location>
        <begin position="29"/>
        <end position="312"/>
    </location>
</feature>
<evidence type="ECO:0000313" key="2">
    <source>
        <dbReference type="EMBL" id="KAF2173643.1"/>
    </source>
</evidence>
<keyword evidence="3" id="KW-1185">Reference proteome</keyword>
<dbReference type="Gene3D" id="3.40.50.720">
    <property type="entry name" value="NAD(P)-binding Rossmann-like Domain"/>
    <property type="match status" value="1"/>
</dbReference>
<dbReference type="SUPFAM" id="SSF51735">
    <property type="entry name" value="NAD(P)-binding Rossmann-fold domains"/>
    <property type="match status" value="1"/>
</dbReference>